<sequence length="196" mass="21589">MEEVFNVIIAGVGGQGILTASELLAKVAMEVGLDAKKSEVHGMSQRGGSVVSHVRFGKKVYSPLIEKGACDVILSFEKAEGLRWVHYLKKEGGKVVLNDLEIIPTTVSLKLDTYPLNIEEQIREKTKAELIVIPATELAKQAGDARTANTVLLGAISNFLPFEEKIWEKVISESVKRETVEVNLKAFYLGKNYCKK</sequence>
<dbReference type="InterPro" id="IPR052198">
    <property type="entry name" value="IorB_Oxidoreductase"/>
</dbReference>
<dbReference type="Gene3D" id="3.40.920.10">
    <property type="entry name" value="Pyruvate-ferredoxin oxidoreductase, PFOR, domain III"/>
    <property type="match status" value="1"/>
</dbReference>
<evidence type="ECO:0000259" key="2">
    <source>
        <dbReference type="Pfam" id="PF01558"/>
    </source>
</evidence>
<dbReference type="GO" id="GO:0016903">
    <property type="term" value="F:oxidoreductase activity, acting on the aldehyde or oxo group of donors"/>
    <property type="evidence" value="ECO:0007669"/>
    <property type="project" value="InterPro"/>
</dbReference>
<proteinExistence type="predicted"/>
<dbReference type="InterPro" id="IPR002869">
    <property type="entry name" value="Pyrv_flavodox_OxRed_cen"/>
</dbReference>
<protein>
    <submittedName>
        <fullName evidence="3">Indolepyruvate oxidoreductase subunit beta</fullName>
    </submittedName>
</protein>
<name>A0A7V3ZXG1_UNCW3</name>
<keyword evidence="1" id="KW-0560">Oxidoreductase</keyword>
<dbReference type="PANTHER" id="PTHR43854:SF1">
    <property type="entry name" value="INDOLEPYRUVATE OXIDOREDUCTASE SUBUNIT IORB"/>
    <property type="match status" value="1"/>
</dbReference>
<dbReference type="NCBIfam" id="NF005325">
    <property type="entry name" value="PRK06853.1-5"/>
    <property type="match status" value="1"/>
</dbReference>
<keyword evidence="3" id="KW-0670">Pyruvate</keyword>
<dbReference type="NCBIfam" id="NF005322">
    <property type="entry name" value="PRK06853.1-2"/>
    <property type="match status" value="1"/>
</dbReference>
<reference evidence="3" key="1">
    <citation type="journal article" date="2020" name="mSystems">
        <title>Genome- and Community-Level Interaction Insights into Carbon Utilization and Element Cycling Functions of Hydrothermarchaeota in Hydrothermal Sediment.</title>
        <authorList>
            <person name="Zhou Z."/>
            <person name="Liu Y."/>
            <person name="Xu W."/>
            <person name="Pan J."/>
            <person name="Luo Z.H."/>
            <person name="Li M."/>
        </authorList>
    </citation>
    <scope>NUCLEOTIDE SEQUENCE [LARGE SCALE GENOMIC DNA]</scope>
    <source>
        <strain evidence="3">SpSt-69</strain>
    </source>
</reference>
<accession>A0A7V3ZXG1</accession>
<feature type="domain" description="Pyruvate/ketoisovalerate oxidoreductase catalytic" evidence="2">
    <location>
        <begin position="13"/>
        <end position="190"/>
    </location>
</feature>
<dbReference type="Pfam" id="PF01558">
    <property type="entry name" value="POR"/>
    <property type="match status" value="1"/>
</dbReference>
<dbReference type="EMBL" id="DTDJ01000027">
    <property type="protein sequence ID" value="HGL17460.1"/>
    <property type="molecule type" value="Genomic_DNA"/>
</dbReference>
<dbReference type="SUPFAM" id="SSF53323">
    <property type="entry name" value="Pyruvate-ferredoxin oxidoreductase, PFOR, domain III"/>
    <property type="match status" value="1"/>
</dbReference>
<evidence type="ECO:0000256" key="1">
    <source>
        <dbReference type="ARBA" id="ARBA00023002"/>
    </source>
</evidence>
<dbReference type="AlphaFoldDB" id="A0A7V3ZXG1"/>
<organism evidence="3">
    <name type="scientific">candidate division WOR-3 bacterium</name>
    <dbReference type="NCBI Taxonomy" id="2052148"/>
    <lineage>
        <taxon>Bacteria</taxon>
        <taxon>Bacteria division WOR-3</taxon>
    </lineage>
</organism>
<gene>
    <name evidence="3" type="ORF">ENU66_03915</name>
</gene>
<dbReference type="PANTHER" id="PTHR43854">
    <property type="entry name" value="INDOLEPYRUVATE OXIDOREDUCTASE SUBUNIT IORB"/>
    <property type="match status" value="1"/>
</dbReference>
<dbReference type="InterPro" id="IPR019752">
    <property type="entry name" value="Pyrv/ketoisovalerate_OxRed_cat"/>
</dbReference>
<comment type="caution">
    <text evidence="3">The sequence shown here is derived from an EMBL/GenBank/DDBJ whole genome shotgun (WGS) entry which is preliminary data.</text>
</comment>
<evidence type="ECO:0000313" key="3">
    <source>
        <dbReference type="EMBL" id="HGL17460.1"/>
    </source>
</evidence>